<dbReference type="RefSeq" id="WP_126029112.1">
    <property type="nucleotide sequence ID" value="NZ_QXGJ01000001.1"/>
</dbReference>
<dbReference type="OrthoDB" id="6400380at2"/>
<dbReference type="EMBL" id="QXGJ01000001">
    <property type="protein sequence ID" value="RSX52422.1"/>
    <property type="molecule type" value="Genomic_DNA"/>
</dbReference>
<evidence type="ECO:0000313" key="1">
    <source>
        <dbReference type="EMBL" id="RSX52422.1"/>
    </source>
</evidence>
<evidence type="ECO:0000313" key="2">
    <source>
        <dbReference type="Proteomes" id="UP000288607"/>
    </source>
</evidence>
<protein>
    <submittedName>
        <fullName evidence="1">Uncharacterized protein</fullName>
    </submittedName>
</protein>
<keyword evidence="2" id="KW-1185">Reference proteome</keyword>
<dbReference type="Proteomes" id="UP000288607">
    <property type="component" value="Unassembled WGS sequence"/>
</dbReference>
<gene>
    <name evidence="1" type="ORF">D2E23_0150</name>
</gene>
<sequence length="308" mass="34532">MKSTDLAQRKPDTAVDTLYVRYDGEALRTHEMDVKQLAPALLSLAKAFDIMQKDVAPEARVRLNAQATREGSFTIDLLLHFVNEAEGLLTGDGVTAVLNASGLMAIYFGAVRLIKRFAMHAKPAKSEDAGQDENGLDLVDITFPDGSRMRELKASVDALRNPELVKAVKGVFAPTLEDGIDLVQFQSGTRDETVRTEEADAISHYDPDARESSEDTVEIVIQALDVSFRENGKWRITDGIKTQFVTIEDEQFKKRVLDGDEAMRANDIYRVDMRVEKSLDENNRLMTRYVSIVRVHEHRSIGEQLTLF</sequence>
<accession>A0A430FI25</accession>
<dbReference type="AlphaFoldDB" id="A0A430FI25"/>
<organism evidence="1 2">
    <name type="scientific">Bifidobacterium callimiconis</name>
    <dbReference type="NCBI Taxonomy" id="2306973"/>
    <lineage>
        <taxon>Bacteria</taxon>
        <taxon>Bacillati</taxon>
        <taxon>Actinomycetota</taxon>
        <taxon>Actinomycetes</taxon>
        <taxon>Bifidobacteriales</taxon>
        <taxon>Bifidobacteriaceae</taxon>
        <taxon>Bifidobacterium</taxon>
    </lineage>
</organism>
<proteinExistence type="predicted"/>
<name>A0A430FI25_9BIFI</name>
<reference evidence="1 2" key="1">
    <citation type="submission" date="2018-09" db="EMBL/GenBank/DDBJ databases">
        <title>Characterization of the phylogenetic diversity of five novel species belonging to the genus Bifidobacterium.</title>
        <authorList>
            <person name="Lugli G.A."/>
            <person name="Duranti S."/>
            <person name="Milani C."/>
        </authorList>
    </citation>
    <scope>NUCLEOTIDE SEQUENCE [LARGE SCALE GENOMIC DNA]</scope>
    <source>
        <strain evidence="1 2">2028B</strain>
    </source>
</reference>
<comment type="caution">
    <text evidence="1">The sequence shown here is derived from an EMBL/GenBank/DDBJ whole genome shotgun (WGS) entry which is preliminary data.</text>
</comment>